<reference evidence="2" key="1">
    <citation type="journal article" date="2014" name="Int. J. Syst. Evol. Microbiol.">
        <title>Complete genome sequence of Corynebacterium casei LMG S-19264T (=DSM 44701T), isolated from a smear-ripened cheese.</title>
        <authorList>
            <consortium name="US DOE Joint Genome Institute (JGI-PGF)"/>
            <person name="Walter F."/>
            <person name="Albersmeier A."/>
            <person name="Kalinowski J."/>
            <person name="Ruckert C."/>
        </authorList>
    </citation>
    <scope>NUCLEOTIDE SEQUENCE</scope>
    <source>
        <strain evidence="2">VKM Ac-1321</strain>
    </source>
</reference>
<protein>
    <submittedName>
        <fullName evidence="2">Uncharacterized protein</fullName>
    </submittedName>
</protein>
<dbReference type="AlphaFoldDB" id="A0A9W6NND6"/>
<evidence type="ECO:0000313" key="2">
    <source>
        <dbReference type="EMBL" id="GLL03850.1"/>
    </source>
</evidence>
<feature type="compositionally biased region" description="Low complexity" evidence="1">
    <location>
        <begin position="36"/>
        <end position="51"/>
    </location>
</feature>
<name>A0A9W6NND6_9ACTN</name>
<gene>
    <name evidence="2" type="ORF">GCM10017581_055960</name>
</gene>
<organism evidence="2 3">
    <name type="scientific">Dactylosporangium matsuzakiense</name>
    <dbReference type="NCBI Taxonomy" id="53360"/>
    <lineage>
        <taxon>Bacteria</taxon>
        <taxon>Bacillati</taxon>
        <taxon>Actinomycetota</taxon>
        <taxon>Actinomycetes</taxon>
        <taxon>Micromonosporales</taxon>
        <taxon>Micromonosporaceae</taxon>
        <taxon>Dactylosporangium</taxon>
    </lineage>
</organism>
<comment type="caution">
    <text evidence="2">The sequence shown here is derived from an EMBL/GenBank/DDBJ whole genome shotgun (WGS) entry which is preliminary data.</text>
</comment>
<feature type="compositionally biased region" description="Low complexity" evidence="1">
    <location>
        <begin position="1"/>
        <end position="10"/>
    </location>
</feature>
<evidence type="ECO:0000313" key="3">
    <source>
        <dbReference type="Proteomes" id="UP001143480"/>
    </source>
</evidence>
<proteinExistence type="predicted"/>
<sequence>MPAAGRQVAPGSGGGAGSAGFPVAGRAAASTHIRCRSSSSPRSAPQARASRLTVSKSGGTAAPEQ</sequence>
<accession>A0A9W6NND6</accession>
<keyword evidence="3" id="KW-1185">Reference proteome</keyword>
<dbReference type="EMBL" id="BSFP01000038">
    <property type="protein sequence ID" value="GLL03850.1"/>
    <property type="molecule type" value="Genomic_DNA"/>
</dbReference>
<reference evidence="2" key="2">
    <citation type="submission" date="2023-01" db="EMBL/GenBank/DDBJ databases">
        <authorList>
            <person name="Sun Q."/>
            <person name="Evtushenko L."/>
        </authorList>
    </citation>
    <scope>NUCLEOTIDE SEQUENCE</scope>
    <source>
        <strain evidence="2">VKM Ac-1321</strain>
    </source>
</reference>
<evidence type="ECO:0000256" key="1">
    <source>
        <dbReference type="SAM" id="MobiDB-lite"/>
    </source>
</evidence>
<feature type="region of interest" description="Disordered" evidence="1">
    <location>
        <begin position="1"/>
        <end position="65"/>
    </location>
</feature>
<dbReference type="Proteomes" id="UP001143480">
    <property type="component" value="Unassembled WGS sequence"/>
</dbReference>